<evidence type="ECO:0000256" key="1">
    <source>
        <dbReference type="SAM" id="MobiDB-lite"/>
    </source>
</evidence>
<feature type="region of interest" description="Disordered" evidence="1">
    <location>
        <begin position="80"/>
        <end position="99"/>
    </location>
</feature>
<dbReference type="AlphaFoldDB" id="A0A284RM95"/>
<sequence length="270" mass="28429">MASVQPAPTPQQLCSYCHRKPKFNNFEYCGKTCAKEAKQAANSNLCNYCHQKPKFANHEFCGKKCATSAAAVTQTTPKACNTTGGAGTGSSAKGAPTPPIKTAPISLPVTLQSGQVIDVADLARNVALGTIIQQIPQLQALISGGNGQPVNVNQIASQLASMLAPGSQTGTTAPGQTNGTSPTTSFVTAISQLPPSPTVFPYPVDYTFSGRGQDEEPELSLNSPTLTAVGSPTFSQKSLCIMCGMEPQTYYYYFCGDECRDNALHKYGDD</sequence>
<dbReference type="OrthoDB" id="3171385at2759"/>
<evidence type="ECO:0000313" key="2">
    <source>
        <dbReference type="EMBL" id="SJL09883.1"/>
    </source>
</evidence>
<organism evidence="2 3">
    <name type="scientific">Armillaria ostoyae</name>
    <name type="common">Armillaria root rot fungus</name>
    <dbReference type="NCBI Taxonomy" id="47428"/>
    <lineage>
        <taxon>Eukaryota</taxon>
        <taxon>Fungi</taxon>
        <taxon>Dikarya</taxon>
        <taxon>Basidiomycota</taxon>
        <taxon>Agaricomycotina</taxon>
        <taxon>Agaricomycetes</taxon>
        <taxon>Agaricomycetidae</taxon>
        <taxon>Agaricales</taxon>
        <taxon>Marasmiineae</taxon>
        <taxon>Physalacriaceae</taxon>
        <taxon>Armillaria</taxon>
    </lineage>
</organism>
<reference evidence="3" key="1">
    <citation type="journal article" date="2017" name="Nat. Ecol. Evol.">
        <title>Genome expansion and lineage-specific genetic innovations in the forest pathogenic fungi Armillaria.</title>
        <authorList>
            <person name="Sipos G."/>
            <person name="Prasanna A.N."/>
            <person name="Walter M.C."/>
            <person name="O'Connor E."/>
            <person name="Balint B."/>
            <person name="Krizsan K."/>
            <person name="Kiss B."/>
            <person name="Hess J."/>
            <person name="Varga T."/>
            <person name="Slot J."/>
            <person name="Riley R."/>
            <person name="Boka B."/>
            <person name="Rigling D."/>
            <person name="Barry K."/>
            <person name="Lee J."/>
            <person name="Mihaltcheva S."/>
            <person name="LaButti K."/>
            <person name="Lipzen A."/>
            <person name="Waldron R."/>
            <person name="Moloney N.M."/>
            <person name="Sperisen C."/>
            <person name="Kredics L."/>
            <person name="Vagvoelgyi C."/>
            <person name="Patrignani A."/>
            <person name="Fitzpatrick D."/>
            <person name="Nagy I."/>
            <person name="Doyle S."/>
            <person name="Anderson J.B."/>
            <person name="Grigoriev I.V."/>
            <person name="Gueldener U."/>
            <person name="Muensterkoetter M."/>
            <person name="Nagy L.G."/>
        </authorList>
    </citation>
    <scope>NUCLEOTIDE SEQUENCE [LARGE SCALE GENOMIC DNA]</scope>
    <source>
        <strain evidence="3">C18/9</strain>
    </source>
</reference>
<gene>
    <name evidence="2" type="ORF">ARMOST_13264</name>
</gene>
<proteinExistence type="predicted"/>
<dbReference type="EMBL" id="FUEG01000011">
    <property type="protein sequence ID" value="SJL09883.1"/>
    <property type="molecule type" value="Genomic_DNA"/>
</dbReference>
<accession>A0A284RM95</accession>
<evidence type="ECO:0000313" key="3">
    <source>
        <dbReference type="Proteomes" id="UP000219338"/>
    </source>
</evidence>
<dbReference type="Proteomes" id="UP000219338">
    <property type="component" value="Unassembled WGS sequence"/>
</dbReference>
<name>A0A284RM95_ARMOS</name>
<protein>
    <submittedName>
        <fullName evidence="2">Uncharacterized protein</fullName>
    </submittedName>
</protein>
<dbReference type="STRING" id="47428.A0A284RM95"/>
<keyword evidence="3" id="KW-1185">Reference proteome</keyword>